<dbReference type="RefSeq" id="WP_321396409.1">
    <property type="nucleotide sequence ID" value="NZ_CP139487.1"/>
</dbReference>
<dbReference type="PANTHER" id="PTHR10937">
    <property type="entry name" value="GLUCOSAMINE--FRUCTOSE-6-PHOSPHATE AMINOTRANSFERASE, ISOMERIZING"/>
    <property type="match status" value="1"/>
</dbReference>
<gene>
    <name evidence="10" type="primary">glmS</name>
    <name evidence="10" type="ORF">SOO65_02475</name>
</gene>
<proteinExistence type="predicted"/>
<dbReference type="InterPro" id="IPR005855">
    <property type="entry name" value="GFAT"/>
</dbReference>
<dbReference type="InterPro" id="IPR035466">
    <property type="entry name" value="GlmS/AgaS_SIS"/>
</dbReference>
<dbReference type="Gene3D" id="3.60.20.10">
    <property type="entry name" value="Glutamine Phosphoribosylpyrophosphate, subunit 1, domain 1"/>
    <property type="match status" value="1"/>
</dbReference>
<evidence type="ECO:0000256" key="3">
    <source>
        <dbReference type="ARBA" id="ARBA00016090"/>
    </source>
</evidence>
<dbReference type="SUPFAM" id="SSF53697">
    <property type="entry name" value="SIS domain"/>
    <property type="match status" value="1"/>
</dbReference>
<dbReference type="InterPro" id="IPR017932">
    <property type="entry name" value="GATase_2_dom"/>
</dbReference>
<dbReference type="CDD" id="cd05009">
    <property type="entry name" value="SIS_GlmS_GlmD_2"/>
    <property type="match status" value="1"/>
</dbReference>
<reference evidence="10 11" key="1">
    <citation type="submission" date="2023-11" db="EMBL/GenBank/DDBJ databases">
        <title>Peredibacter starrii A3.12.</title>
        <authorList>
            <person name="Mitchell R.J."/>
        </authorList>
    </citation>
    <scope>NUCLEOTIDE SEQUENCE [LARGE SCALE GENOMIC DNA]</scope>
    <source>
        <strain evidence="10 11">A3.12</strain>
    </source>
</reference>
<dbReference type="GO" id="GO:0006047">
    <property type="term" value="P:UDP-N-acetylglucosamine metabolic process"/>
    <property type="evidence" value="ECO:0007669"/>
    <property type="project" value="TreeGrafter"/>
</dbReference>
<name>A0AAX4HQK0_9BACT</name>
<dbReference type="InterPro" id="IPR001347">
    <property type="entry name" value="SIS_dom"/>
</dbReference>
<dbReference type="GO" id="GO:0005829">
    <property type="term" value="C:cytosol"/>
    <property type="evidence" value="ECO:0007669"/>
    <property type="project" value="TreeGrafter"/>
</dbReference>
<dbReference type="Gene3D" id="3.40.50.10490">
    <property type="entry name" value="Glucose-6-phosphate isomerase like protein, domain 1"/>
    <property type="match status" value="2"/>
</dbReference>
<dbReference type="InterPro" id="IPR029055">
    <property type="entry name" value="Ntn_hydrolases_N"/>
</dbReference>
<organism evidence="10 11">
    <name type="scientific">Peredibacter starrii</name>
    <dbReference type="NCBI Taxonomy" id="28202"/>
    <lineage>
        <taxon>Bacteria</taxon>
        <taxon>Pseudomonadati</taxon>
        <taxon>Bdellovibrionota</taxon>
        <taxon>Bacteriovoracia</taxon>
        <taxon>Bacteriovoracales</taxon>
        <taxon>Bacteriovoracaceae</taxon>
        <taxon>Peredibacter</taxon>
    </lineage>
</organism>
<dbReference type="GO" id="GO:0004360">
    <property type="term" value="F:glutamine-fructose-6-phosphate transaminase (isomerizing) activity"/>
    <property type="evidence" value="ECO:0007669"/>
    <property type="project" value="UniProtKB-EC"/>
</dbReference>
<evidence type="ECO:0000259" key="9">
    <source>
        <dbReference type="PROSITE" id="PS51464"/>
    </source>
</evidence>
<sequence>MCGIVGYSGPQNSVGPIIEGLSRLEYRGYDSAGICLKINNELQIVKKEGKLDNLKALLNESKPFSNTGIGHTRWATHGAVTTDNAHPHGNEIFAVVHNGIIENAPSLKKDLIAEGFQFKSQTDSEVFLVLLTKFYKQTGNTLQSISKAFNLITGNSAFVITEKASDKLYAIKRSAPLVVGENKDNREAFVSSDPFALVGFAPRIYFPQDGVICEGVVTANDVTINFYELDLTPSSRYKFQANSMSMDTTTKGPYEHYMLKEIHEQPALVDKLAAFYIKNEGRKELDSLKGFKAPAWHLTACGTAWHAGLVIKNYFEQINRQRADVDIASEFRYREPILNKGEVGLFISQSGETADTLACQELCKEKGIETFSIVNTEGSTLFRNSDKNFLIHAGVEIGVASTKAFTLQALTGYLMSRAMEGTLDDPKLFSEIQLLSNRIGELCAQSDSLKEVAEKIYTKKGFIFTGRGKYFPIALEGALKLKEIAYVHAEGYAAGELKHGPIALIDENIVNIAVVGPELLEKTVSNVEEVKARRGIMVVVGPKNSPEIEHLADAYIPLDFNGLPNLSPLYVNVALQFLAYHIAKLKGTDIDKPRNLAKSVTVE</sequence>
<keyword evidence="7" id="KW-0315">Glutamine amidotransferase</keyword>
<evidence type="ECO:0000313" key="10">
    <source>
        <dbReference type="EMBL" id="WPU65605.1"/>
    </source>
</evidence>
<accession>A0AAX4HQK0</accession>
<dbReference type="InterPro" id="IPR046348">
    <property type="entry name" value="SIS_dom_sf"/>
</dbReference>
<dbReference type="InterPro" id="IPR047084">
    <property type="entry name" value="GFAT_N"/>
</dbReference>
<dbReference type="EMBL" id="CP139487">
    <property type="protein sequence ID" value="WPU65605.1"/>
    <property type="molecule type" value="Genomic_DNA"/>
</dbReference>
<evidence type="ECO:0000256" key="6">
    <source>
        <dbReference type="ARBA" id="ARBA00022737"/>
    </source>
</evidence>
<protein>
    <recommendedName>
        <fullName evidence="3">Glutamine--fructose-6-phosphate aminotransferase [isomerizing]</fullName>
        <ecNumber evidence="2">2.6.1.16</ecNumber>
    </recommendedName>
</protein>
<dbReference type="CDD" id="cd00714">
    <property type="entry name" value="GFAT"/>
    <property type="match status" value="1"/>
</dbReference>
<evidence type="ECO:0000256" key="2">
    <source>
        <dbReference type="ARBA" id="ARBA00012916"/>
    </source>
</evidence>
<dbReference type="NCBIfam" id="NF001484">
    <property type="entry name" value="PRK00331.1"/>
    <property type="match status" value="1"/>
</dbReference>
<evidence type="ECO:0000259" key="8">
    <source>
        <dbReference type="PROSITE" id="PS51278"/>
    </source>
</evidence>
<keyword evidence="6" id="KW-0677">Repeat</keyword>
<dbReference type="PROSITE" id="PS51278">
    <property type="entry name" value="GATASE_TYPE_2"/>
    <property type="match status" value="1"/>
</dbReference>
<evidence type="ECO:0000256" key="4">
    <source>
        <dbReference type="ARBA" id="ARBA00022576"/>
    </source>
</evidence>
<comment type="catalytic activity">
    <reaction evidence="1">
        <text>D-fructose 6-phosphate + L-glutamine = D-glucosamine 6-phosphate + L-glutamate</text>
        <dbReference type="Rhea" id="RHEA:13237"/>
        <dbReference type="ChEBI" id="CHEBI:29985"/>
        <dbReference type="ChEBI" id="CHEBI:58359"/>
        <dbReference type="ChEBI" id="CHEBI:58725"/>
        <dbReference type="ChEBI" id="CHEBI:61527"/>
        <dbReference type="EC" id="2.6.1.16"/>
    </reaction>
</comment>
<dbReference type="SUPFAM" id="SSF56235">
    <property type="entry name" value="N-terminal nucleophile aminohydrolases (Ntn hydrolases)"/>
    <property type="match status" value="1"/>
</dbReference>
<dbReference type="PROSITE" id="PS51464">
    <property type="entry name" value="SIS"/>
    <property type="match status" value="2"/>
</dbReference>
<dbReference type="Proteomes" id="UP001324634">
    <property type="component" value="Chromosome"/>
</dbReference>
<feature type="domain" description="SIS" evidence="9">
    <location>
        <begin position="452"/>
        <end position="593"/>
    </location>
</feature>
<dbReference type="PANTHER" id="PTHR10937:SF0">
    <property type="entry name" value="GLUTAMINE--FRUCTOSE-6-PHOSPHATE TRANSAMINASE (ISOMERIZING)"/>
    <property type="match status" value="1"/>
</dbReference>
<keyword evidence="11" id="KW-1185">Reference proteome</keyword>
<dbReference type="GO" id="GO:0006487">
    <property type="term" value="P:protein N-linked glycosylation"/>
    <property type="evidence" value="ECO:0007669"/>
    <property type="project" value="TreeGrafter"/>
</dbReference>
<evidence type="ECO:0000256" key="7">
    <source>
        <dbReference type="ARBA" id="ARBA00022962"/>
    </source>
</evidence>
<dbReference type="Pfam" id="PF01380">
    <property type="entry name" value="SIS"/>
    <property type="match status" value="2"/>
</dbReference>
<feature type="domain" description="Glutamine amidotransferase type-2" evidence="8">
    <location>
        <begin position="2"/>
        <end position="242"/>
    </location>
</feature>
<evidence type="ECO:0000256" key="1">
    <source>
        <dbReference type="ARBA" id="ARBA00001031"/>
    </source>
</evidence>
<dbReference type="InterPro" id="IPR035490">
    <property type="entry name" value="GlmS/FrlB_SIS"/>
</dbReference>
<feature type="domain" description="SIS" evidence="9">
    <location>
        <begin position="284"/>
        <end position="426"/>
    </location>
</feature>
<evidence type="ECO:0000256" key="5">
    <source>
        <dbReference type="ARBA" id="ARBA00022679"/>
    </source>
</evidence>
<dbReference type="Pfam" id="PF13522">
    <property type="entry name" value="GATase_6"/>
    <property type="match status" value="1"/>
</dbReference>
<keyword evidence="5 10" id="KW-0808">Transferase</keyword>
<dbReference type="CDD" id="cd05008">
    <property type="entry name" value="SIS_GlmS_GlmD_1"/>
    <property type="match status" value="1"/>
</dbReference>
<evidence type="ECO:0000313" key="11">
    <source>
        <dbReference type="Proteomes" id="UP001324634"/>
    </source>
</evidence>
<dbReference type="EC" id="2.6.1.16" evidence="2"/>
<dbReference type="GO" id="GO:0006002">
    <property type="term" value="P:fructose 6-phosphate metabolic process"/>
    <property type="evidence" value="ECO:0007669"/>
    <property type="project" value="TreeGrafter"/>
</dbReference>
<dbReference type="AlphaFoldDB" id="A0AAX4HQK0"/>
<keyword evidence="4 10" id="KW-0032">Aminotransferase</keyword>
<dbReference type="KEGG" id="psti:SOO65_02475"/>
<dbReference type="NCBIfam" id="TIGR01135">
    <property type="entry name" value="glmS"/>
    <property type="match status" value="1"/>
</dbReference>
<dbReference type="GO" id="GO:0097367">
    <property type="term" value="F:carbohydrate derivative binding"/>
    <property type="evidence" value="ECO:0007669"/>
    <property type="project" value="InterPro"/>
</dbReference>